<reference evidence="3" key="2">
    <citation type="submission" date="2020-09" db="EMBL/GenBank/DDBJ databases">
        <authorList>
            <person name="Sun Q."/>
            <person name="Zhou Y."/>
        </authorList>
    </citation>
    <scope>NUCLEOTIDE SEQUENCE</scope>
    <source>
        <strain evidence="3">CGMCC 1.15448</strain>
    </source>
</reference>
<keyword evidence="4" id="KW-1185">Reference proteome</keyword>
<evidence type="ECO:0000313" key="4">
    <source>
        <dbReference type="Proteomes" id="UP000607559"/>
    </source>
</evidence>
<keyword evidence="1" id="KW-0472">Membrane</keyword>
<proteinExistence type="predicted"/>
<dbReference type="InterPro" id="IPR027417">
    <property type="entry name" value="P-loop_NTPase"/>
</dbReference>
<dbReference type="PANTHER" id="PTHR22674:SF6">
    <property type="entry name" value="NTPASE KAP FAMILY P-LOOP DOMAIN-CONTAINING PROTEIN 1"/>
    <property type="match status" value="1"/>
</dbReference>
<evidence type="ECO:0000259" key="2">
    <source>
        <dbReference type="Pfam" id="PF07693"/>
    </source>
</evidence>
<dbReference type="PANTHER" id="PTHR22674">
    <property type="entry name" value="NTPASE, KAP FAMILY P-LOOP DOMAIN-CONTAINING 1"/>
    <property type="match status" value="1"/>
</dbReference>
<feature type="domain" description="KAP NTPase" evidence="2">
    <location>
        <begin position="266"/>
        <end position="538"/>
    </location>
</feature>
<dbReference type="AlphaFoldDB" id="A0A8J2U805"/>
<organism evidence="3 4">
    <name type="scientific">Puia dinghuensis</name>
    <dbReference type="NCBI Taxonomy" id="1792502"/>
    <lineage>
        <taxon>Bacteria</taxon>
        <taxon>Pseudomonadati</taxon>
        <taxon>Bacteroidota</taxon>
        <taxon>Chitinophagia</taxon>
        <taxon>Chitinophagales</taxon>
        <taxon>Chitinophagaceae</taxon>
        <taxon>Puia</taxon>
    </lineage>
</organism>
<sequence length="1098" mass="128483">MPTEKKLNILYLKRIGKLASKNPNRSVQPYAAGKSLQLEDSTSTSIEGILKERGWIEESATLAGTIKITNEGTKALKDEIWWIKYPQKVKNTFRKLPALADFKKNLFHALILFLIYEVFESFIDSQLNELWVNKILARFHPNAYFDFAFLVSSIILIYKNCRRKIGTWDMFLIAIYVRYRSFTSFWHFWPLLMRQKWNDGYFLYIDFIGVYYIFTIFFSVKSFVASKISPQQVYKEGFLYPDLSLSRIAIQTDKSIFELDSTGLKRNKFARQISEIITQTQPFHAFAIGINAPWGSGKTSLIELIVANLKTHAESKKYLYIDFSPWYFSNPEMLITSFFSLLEDKFRHNKHLVSELKAYGKEITMAEKSLLKTEFTKLLFESSLTLKERRETIIKQIQQEGKVLIVSIDDLDRLDKKEIVDIFRLIRLVADFPNTFYIVGYDRNYINSAIEQELTKCSPEKYADKIFNVEFKIPELSTDIIKERTKMYLEKQIEILGEKVGKIDKVELSKCFDYSGLDRFIKNERNIKQFTNNLIMRYLSIKDEVNFYFFFLLELINYKDANLLSTLYYSRESILKKYRDLETGKSESDPIDFPTIIGRPIPSEIKDVLDELFQKSSYLKRYSISNDLYFVRYFSLSLLESDFSTAEFEDALNQPPDILKRRLVEYNTINSPLLTEKLHSKFNRVTISDKHELSKLIDSLLFLYNEVYHSKNSKALQEGLNANNLGKFIFDLILWANQSLSFLEERILASTVTDFAAFSYLFGIENIRVFESSGDIARRGEFFYFFREMQLKFLRLEIERSNNQSNDRIINQLQRLRSFASFDKNDPRGNEYIKWFWDHVLVGYSKFLAANADAIIAYIKGLAIENGAFDLNRSKELVNSIFVEIESYQDVYIQNGLEKMVDFYLGFDVIKIIPFDFTDQTPPDANHPDCNDATLPDIFELKKGLFFQITLEPINTPYWRFGFRLSRNSEFPPVIQSRHIDDYPYIHLTKGQIDIEGNGTDDSPPTLDLGVYSGTTQEYVDRLLHNYQNNKIIIYFYYNNETISIKVSDGSSPMASAKPITLFNDYKYLRISAWSDRRKFIISTRIKVLQQINPALSF</sequence>
<dbReference type="RefSeq" id="WP_188928241.1">
    <property type="nucleotide sequence ID" value="NZ_BMJC01000001.1"/>
</dbReference>
<dbReference type="InterPro" id="IPR011646">
    <property type="entry name" value="KAP_P-loop"/>
</dbReference>
<dbReference type="Proteomes" id="UP000607559">
    <property type="component" value="Unassembled WGS sequence"/>
</dbReference>
<keyword evidence="1" id="KW-1133">Transmembrane helix</keyword>
<protein>
    <recommendedName>
        <fullName evidence="2">KAP NTPase domain-containing protein</fullName>
    </recommendedName>
</protein>
<evidence type="ECO:0000313" key="3">
    <source>
        <dbReference type="EMBL" id="GGA85143.1"/>
    </source>
</evidence>
<dbReference type="Pfam" id="PF07693">
    <property type="entry name" value="KAP_NTPase"/>
    <property type="match status" value="1"/>
</dbReference>
<feature type="transmembrane region" description="Helical" evidence="1">
    <location>
        <begin position="105"/>
        <end position="123"/>
    </location>
</feature>
<dbReference type="SUPFAM" id="SSF52540">
    <property type="entry name" value="P-loop containing nucleoside triphosphate hydrolases"/>
    <property type="match status" value="1"/>
</dbReference>
<dbReference type="Gene3D" id="3.40.50.300">
    <property type="entry name" value="P-loop containing nucleotide triphosphate hydrolases"/>
    <property type="match status" value="1"/>
</dbReference>
<feature type="transmembrane region" description="Helical" evidence="1">
    <location>
        <begin position="201"/>
        <end position="220"/>
    </location>
</feature>
<accession>A0A8J2U805</accession>
<comment type="caution">
    <text evidence="3">The sequence shown here is derived from an EMBL/GenBank/DDBJ whole genome shotgun (WGS) entry which is preliminary data.</text>
</comment>
<evidence type="ECO:0000256" key="1">
    <source>
        <dbReference type="SAM" id="Phobius"/>
    </source>
</evidence>
<feature type="transmembrane region" description="Helical" evidence="1">
    <location>
        <begin position="143"/>
        <end position="158"/>
    </location>
</feature>
<dbReference type="InterPro" id="IPR052754">
    <property type="entry name" value="NTPase_KAP_P-loop"/>
</dbReference>
<keyword evidence="1" id="KW-0812">Transmembrane</keyword>
<gene>
    <name evidence="3" type="ORF">GCM10011511_05220</name>
</gene>
<reference evidence="3" key="1">
    <citation type="journal article" date="2014" name="Int. J. Syst. Evol. Microbiol.">
        <title>Complete genome sequence of Corynebacterium casei LMG S-19264T (=DSM 44701T), isolated from a smear-ripened cheese.</title>
        <authorList>
            <consortium name="US DOE Joint Genome Institute (JGI-PGF)"/>
            <person name="Walter F."/>
            <person name="Albersmeier A."/>
            <person name="Kalinowski J."/>
            <person name="Ruckert C."/>
        </authorList>
    </citation>
    <scope>NUCLEOTIDE SEQUENCE</scope>
    <source>
        <strain evidence="3">CGMCC 1.15448</strain>
    </source>
</reference>
<dbReference type="EMBL" id="BMJC01000001">
    <property type="protein sequence ID" value="GGA85143.1"/>
    <property type="molecule type" value="Genomic_DNA"/>
</dbReference>
<name>A0A8J2U805_9BACT</name>